<accession>A0A975BFV0</accession>
<dbReference type="EMBL" id="CP061800">
    <property type="protein sequence ID" value="QTA84533.1"/>
    <property type="molecule type" value="Genomic_DNA"/>
</dbReference>
<dbReference type="Proteomes" id="UP000663722">
    <property type="component" value="Chromosome"/>
</dbReference>
<proteinExistence type="predicted"/>
<organism evidence="1 2">
    <name type="scientific">Desulfonema magnum</name>
    <dbReference type="NCBI Taxonomy" id="45655"/>
    <lineage>
        <taxon>Bacteria</taxon>
        <taxon>Pseudomonadati</taxon>
        <taxon>Thermodesulfobacteriota</taxon>
        <taxon>Desulfobacteria</taxon>
        <taxon>Desulfobacterales</taxon>
        <taxon>Desulfococcaceae</taxon>
        <taxon>Desulfonema</taxon>
    </lineage>
</organism>
<dbReference type="AlphaFoldDB" id="A0A975BFV0"/>
<gene>
    <name evidence="1" type="ORF">dnm_005300</name>
</gene>
<name>A0A975BFV0_9BACT</name>
<dbReference type="KEGG" id="dmm:dnm_005300"/>
<sequence length="57" mass="6523">MQAVNFGLTFKNIHLRFPRNDSILKSSFRGKSENGCFLILNRNPLVVTERIEAGRIC</sequence>
<reference evidence="1" key="1">
    <citation type="journal article" date="2021" name="Microb. Physiol.">
        <title>Proteogenomic Insights into the Physiology of Marine, Sulfate-Reducing, Filamentous Desulfonema limicola and Desulfonema magnum.</title>
        <authorList>
            <person name="Schnaars V."/>
            <person name="Wohlbrand L."/>
            <person name="Scheve S."/>
            <person name="Hinrichs C."/>
            <person name="Reinhardt R."/>
            <person name="Rabus R."/>
        </authorList>
    </citation>
    <scope>NUCLEOTIDE SEQUENCE</scope>
    <source>
        <strain evidence="1">4be13</strain>
    </source>
</reference>
<evidence type="ECO:0000313" key="1">
    <source>
        <dbReference type="EMBL" id="QTA84533.1"/>
    </source>
</evidence>
<keyword evidence="2" id="KW-1185">Reference proteome</keyword>
<evidence type="ECO:0000313" key="2">
    <source>
        <dbReference type="Proteomes" id="UP000663722"/>
    </source>
</evidence>
<protein>
    <submittedName>
        <fullName evidence="1">Uncharacterized protein</fullName>
    </submittedName>
</protein>